<reference evidence="5 6" key="1">
    <citation type="journal article" date="2016" name="Nat. Commun.">
        <title>Thousands of microbial genomes shed light on interconnected biogeochemical processes in an aquifer system.</title>
        <authorList>
            <person name="Anantharaman K."/>
            <person name="Brown C.T."/>
            <person name="Hug L.A."/>
            <person name="Sharon I."/>
            <person name="Castelle C.J."/>
            <person name="Probst A.J."/>
            <person name="Thomas B.C."/>
            <person name="Singh A."/>
            <person name="Wilkins M.J."/>
            <person name="Karaoz U."/>
            <person name="Brodie E.L."/>
            <person name="Williams K.H."/>
            <person name="Hubbard S.S."/>
            <person name="Banfield J.F."/>
        </authorList>
    </citation>
    <scope>NUCLEOTIDE SEQUENCE [LARGE SCALE GENOMIC DNA]</scope>
</reference>
<keyword evidence="4" id="KW-0131">Cell cycle</keyword>
<dbReference type="GO" id="GO:0051304">
    <property type="term" value="P:chromosome separation"/>
    <property type="evidence" value="ECO:0007669"/>
    <property type="project" value="InterPro"/>
</dbReference>
<dbReference type="Pfam" id="PF04079">
    <property type="entry name" value="SMC_ScpB"/>
    <property type="match status" value="1"/>
</dbReference>
<dbReference type="Gene3D" id="1.10.10.10">
    <property type="entry name" value="Winged helix-like DNA-binding domain superfamily/Winged helix DNA-binding domain"/>
    <property type="match status" value="2"/>
</dbReference>
<dbReference type="PANTHER" id="PTHR34298:SF2">
    <property type="entry name" value="SEGREGATION AND CONDENSATION PROTEIN B"/>
    <property type="match status" value="1"/>
</dbReference>
<evidence type="ECO:0000256" key="2">
    <source>
        <dbReference type="ARBA" id="ARBA00022618"/>
    </source>
</evidence>
<proteinExistence type="predicted"/>
<evidence type="ECO:0000256" key="3">
    <source>
        <dbReference type="ARBA" id="ARBA00022829"/>
    </source>
</evidence>
<organism evidence="5 6">
    <name type="scientific">Candidatus Andersenbacteria bacterium RIFCSPHIGHO2_12_FULL_45_11b</name>
    <dbReference type="NCBI Taxonomy" id="1797282"/>
    <lineage>
        <taxon>Bacteria</taxon>
        <taxon>Candidatus Anderseniibacteriota</taxon>
    </lineage>
</organism>
<dbReference type="SUPFAM" id="SSF46785">
    <property type="entry name" value="Winged helix' DNA-binding domain"/>
    <property type="match status" value="2"/>
</dbReference>
<protein>
    <recommendedName>
        <fullName evidence="7">SMC-Scp complex subunit ScpB</fullName>
    </recommendedName>
</protein>
<dbReference type="InterPro" id="IPR036390">
    <property type="entry name" value="WH_DNA-bd_sf"/>
</dbReference>
<dbReference type="GO" id="GO:0051301">
    <property type="term" value="P:cell division"/>
    <property type="evidence" value="ECO:0007669"/>
    <property type="project" value="UniProtKB-KW"/>
</dbReference>
<keyword evidence="3" id="KW-0159">Chromosome partition</keyword>
<sequence>MTSLTQHIEALLFTAGEAVSISDLAQLLSAPEQDVQAALGELAQHLEGHALALVTTATHAQLVTSGSVAEFLAQFAGQDGKELSRAAMETLSVIAYRGPISRYDIDAIRGVDSRRMIRQLLLRGLLHQTRTAAHASLYDISEDALMQLGITNKKELPQFEALSKSEHIDQLLNSSK</sequence>
<evidence type="ECO:0000256" key="4">
    <source>
        <dbReference type="ARBA" id="ARBA00023306"/>
    </source>
</evidence>
<comment type="caution">
    <text evidence="5">The sequence shown here is derived from an EMBL/GenBank/DDBJ whole genome shotgun (WGS) entry which is preliminary data.</text>
</comment>
<keyword evidence="2" id="KW-0132">Cell division</keyword>
<dbReference type="PANTHER" id="PTHR34298">
    <property type="entry name" value="SEGREGATION AND CONDENSATION PROTEIN B"/>
    <property type="match status" value="1"/>
</dbReference>
<dbReference type="InterPro" id="IPR005234">
    <property type="entry name" value="ScpB_csome_segregation"/>
</dbReference>
<dbReference type="Proteomes" id="UP000177941">
    <property type="component" value="Unassembled WGS sequence"/>
</dbReference>
<evidence type="ECO:0000313" key="5">
    <source>
        <dbReference type="EMBL" id="OGY36607.1"/>
    </source>
</evidence>
<accession>A0A1G1XBE3</accession>
<gene>
    <name evidence="5" type="ORF">A3E36_03385</name>
</gene>
<evidence type="ECO:0000313" key="6">
    <source>
        <dbReference type="Proteomes" id="UP000177941"/>
    </source>
</evidence>
<dbReference type="EMBL" id="MHHS01000032">
    <property type="protein sequence ID" value="OGY36607.1"/>
    <property type="molecule type" value="Genomic_DNA"/>
</dbReference>
<keyword evidence="1" id="KW-0963">Cytoplasm</keyword>
<evidence type="ECO:0008006" key="7">
    <source>
        <dbReference type="Google" id="ProtNLM"/>
    </source>
</evidence>
<evidence type="ECO:0000256" key="1">
    <source>
        <dbReference type="ARBA" id="ARBA00022490"/>
    </source>
</evidence>
<name>A0A1G1XBE3_9BACT</name>
<dbReference type="AlphaFoldDB" id="A0A1G1XBE3"/>
<dbReference type="InterPro" id="IPR036388">
    <property type="entry name" value="WH-like_DNA-bd_sf"/>
</dbReference>